<comment type="caution">
    <text evidence="1">The sequence shown here is derived from an EMBL/GenBank/DDBJ whole genome shotgun (WGS) entry which is preliminary data.</text>
</comment>
<evidence type="ECO:0000313" key="2">
    <source>
        <dbReference type="Proteomes" id="UP001207742"/>
    </source>
</evidence>
<keyword evidence="2" id="KW-1185">Reference proteome</keyword>
<proteinExistence type="predicted"/>
<evidence type="ECO:0008006" key="3">
    <source>
        <dbReference type="Google" id="ProtNLM"/>
    </source>
</evidence>
<sequence length="82" mass="9294">MQEENKRVTSYLERLKQQAADQVNYGGEIVHKEAEMEIRDCPECGAGRACRHGLTACAYCGFVFMEVRLTTGIHIKQEDNSK</sequence>
<reference evidence="1 2" key="1">
    <citation type="submission" date="2022-10" db="EMBL/GenBank/DDBJ databases">
        <title>Chitinophaga nivalis PC15 sp. nov., isolated from Pyeongchang county, South Korea.</title>
        <authorList>
            <person name="Trinh H.N."/>
        </authorList>
    </citation>
    <scope>NUCLEOTIDE SEQUENCE [LARGE SCALE GENOMIC DNA]</scope>
    <source>
        <strain evidence="1 2">PC14</strain>
    </source>
</reference>
<name>A0ABT3IIY3_9BACT</name>
<dbReference type="Proteomes" id="UP001207742">
    <property type="component" value="Unassembled WGS sequence"/>
</dbReference>
<organism evidence="1 2">
    <name type="scientific">Chitinophaga nivalis</name>
    <dbReference type="NCBI Taxonomy" id="2991709"/>
    <lineage>
        <taxon>Bacteria</taxon>
        <taxon>Pseudomonadati</taxon>
        <taxon>Bacteroidota</taxon>
        <taxon>Chitinophagia</taxon>
        <taxon>Chitinophagales</taxon>
        <taxon>Chitinophagaceae</taxon>
        <taxon>Chitinophaga</taxon>
    </lineage>
</organism>
<evidence type="ECO:0000313" key="1">
    <source>
        <dbReference type="EMBL" id="MCW3483899.1"/>
    </source>
</evidence>
<protein>
    <recommendedName>
        <fullName evidence="3">Transposase zinc-ribbon domain-containing protein</fullName>
    </recommendedName>
</protein>
<dbReference type="RefSeq" id="WP_264729418.1">
    <property type="nucleotide sequence ID" value="NZ_JAPDNR010000001.1"/>
</dbReference>
<dbReference type="EMBL" id="JAPDNS010000001">
    <property type="protein sequence ID" value="MCW3483899.1"/>
    <property type="molecule type" value="Genomic_DNA"/>
</dbReference>
<gene>
    <name evidence="1" type="ORF">OL497_08345</name>
</gene>
<accession>A0ABT3IIY3</accession>